<proteinExistence type="predicted"/>
<dbReference type="EMBL" id="UINC01042558">
    <property type="protein sequence ID" value="SVB45356.1"/>
    <property type="molecule type" value="Genomic_DNA"/>
</dbReference>
<organism evidence="1">
    <name type="scientific">marine metagenome</name>
    <dbReference type="NCBI Taxonomy" id="408172"/>
    <lineage>
        <taxon>unclassified sequences</taxon>
        <taxon>metagenomes</taxon>
        <taxon>ecological metagenomes</taxon>
    </lineage>
</organism>
<evidence type="ECO:0000313" key="1">
    <source>
        <dbReference type="EMBL" id="SVB45356.1"/>
    </source>
</evidence>
<accession>A0A382E3M3</accession>
<dbReference type="AlphaFoldDB" id="A0A382E3M3"/>
<name>A0A382E3M3_9ZZZZ</name>
<protein>
    <submittedName>
        <fullName evidence="1">Uncharacterized protein</fullName>
    </submittedName>
</protein>
<reference evidence="1" key="1">
    <citation type="submission" date="2018-05" db="EMBL/GenBank/DDBJ databases">
        <authorList>
            <person name="Lanie J.A."/>
            <person name="Ng W.-L."/>
            <person name="Kazmierczak K.M."/>
            <person name="Andrzejewski T.M."/>
            <person name="Davidsen T.M."/>
            <person name="Wayne K.J."/>
            <person name="Tettelin H."/>
            <person name="Glass J.I."/>
            <person name="Rusch D."/>
            <person name="Podicherti R."/>
            <person name="Tsui H.-C.T."/>
            <person name="Winkler M.E."/>
        </authorList>
    </citation>
    <scope>NUCLEOTIDE SEQUENCE</scope>
</reference>
<gene>
    <name evidence="1" type="ORF">METZ01_LOCUS198210</name>
</gene>
<sequence length="130" mass="15273">MTHSILVLGKDIDMVTKSGKRRFLVGLKIEQSNRPMVNRDVIEKFLFEIGEIELVDPINKIYGLKLETVGKMGPGQLRRLWRDIKPFNKTNKLYRTYDWIEARKSPVYKEPIILSNTLKEALESKFEYEN</sequence>